<dbReference type="PANTHER" id="PTHR47074:SF61">
    <property type="entry name" value="RNASE H TYPE-1 DOMAIN-CONTAINING PROTEIN"/>
    <property type="match status" value="1"/>
</dbReference>
<name>A0A5B6WIV8_9ROSI</name>
<evidence type="ECO:0000313" key="5">
    <source>
        <dbReference type="Proteomes" id="UP000325315"/>
    </source>
</evidence>
<sequence length="393" mass="45648">MRDHCVNVLIGSNTRKWKEELVKDTFVEDDADRILRIPLASSPHEDFLAWGGEASGEFSVRSAYKLLQNSEENPRAYALQTSYRKLYKKLWLLNLPTKIKITVWKITWHFLATRVNLQHRRLIVDPSCPRCGERAETRDHLFRECPVTMEIWSILLFQNIMGNDDRNFEQWLIWVCEQLNMHNFRIFCCALWAIWGDRNSRVHNQKVSTGPEIGNFIKTYLAEIDGLEEKRFGKIDQLQMWTYPPQEAVKINFDGAFDGHNHISASGVVVRDNEGVVLLSWSKIHKGVSSAVQIGVNHLWPTVIIEGDSLSVIKKCKNWDQDRSMISAYIQDIKMMVSRSKKFDFQYVSRTVNTIAHDIATKELRRYKGSYQGRSASEQDEQQGLREAVREPD</sequence>
<dbReference type="Pfam" id="PF13456">
    <property type="entry name" value="RVT_3"/>
    <property type="match status" value="1"/>
</dbReference>
<proteinExistence type="predicted"/>
<reference evidence="4" key="1">
    <citation type="submission" date="2019-08" db="EMBL/GenBank/DDBJ databases">
        <authorList>
            <person name="Liu F."/>
        </authorList>
    </citation>
    <scope>NUCLEOTIDE SEQUENCE [LARGE SCALE GENOMIC DNA]</scope>
    <source>
        <strain evidence="4">PA1801</strain>
        <tissue evidence="4">Leaf</tissue>
    </source>
</reference>
<dbReference type="EMBL" id="SMMG02000003">
    <property type="protein sequence ID" value="KAA3481600.1"/>
    <property type="molecule type" value="Genomic_DNA"/>
</dbReference>
<dbReference type="CDD" id="cd06222">
    <property type="entry name" value="RNase_H_like"/>
    <property type="match status" value="1"/>
</dbReference>
<evidence type="ECO:0000259" key="3">
    <source>
        <dbReference type="Pfam" id="PF13966"/>
    </source>
</evidence>
<feature type="domain" description="RNase H type-1" evidence="2">
    <location>
        <begin position="252"/>
        <end position="362"/>
    </location>
</feature>
<keyword evidence="5" id="KW-1185">Reference proteome</keyword>
<dbReference type="InterPro" id="IPR012337">
    <property type="entry name" value="RNaseH-like_sf"/>
</dbReference>
<dbReference type="GO" id="GO:0004523">
    <property type="term" value="F:RNA-DNA hybrid ribonuclease activity"/>
    <property type="evidence" value="ECO:0007669"/>
    <property type="project" value="InterPro"/>
</dbReference>
<protein>
    <submittedName>
        <fullName evidence="4">Zinc finger, CCHC-type</fullName>
    </submittedName>
</protein>
<dbReference type="PANTHER" id="PTHR47074">
    <property type="entry name" value="BNAC02G40300D PROTEIN"/>
    <property type="match status" value="1"/>
</dbReference>
<dbReference type="InterPro" id="IPR052929">
    <property type="entry name" value="RNase_H-like_EbsB-rel"/>
</dbReference>
<dbReference type="Gene3D" id="3.30.420.10">
    <property type="entry name" value="Ribonuclease H-like superfamily/Ribonuclease H"/>
    <property type="match status" value="1"/>
</dbReference>
<dbReference type="SUPFAM" id="SSF53098">
    <property type="entry name" value="Ribonuclease H-like"/>
    <property type="match status" value="1"/>
</dbReference>
<dbReference type="InterPro" id="IPR002156">
    <property type="entry name" value="RNaseH_domain"/>
</dbReference>
<organism evidence="4 5">
    <name type="scientific">Gossypium australe</name>
    <dbReference type="NCBI Taxonomy" id="47621"/>
    <lineage>
        <taxon>Eukaryota</taxon>
        <taxon>Viridiplantae</taxon>
        <taxon>Streptophyta</taxon>
        <taxon>Embryophyta</taxon>
        <taxon>Tracheophyta</taxon>
        <taxon>Spermatophyta</taxon>
        <taxon>Magnoliopsida</taxon>
        <taxon>eudicotyledons</taxon>
        <taxon>Gunneridae</taxon>
        <taxon>Pentapetalae</taxon>
        <taxon>rosids</taxon>
        <taxon>malvids</taxon>
        <taxon>Malvales</taxon>
        <taxon>Malvaceae</taxon>
        <taxon>Malvoideae</taxon>
        <taxon>Gossypium</taxon>
    </lineage>
</organism>
<dbReference type="OrthoDB" id="1001867at2759"/>
<evidence type="ECO:0000313" key="4">
    <source>
        <dbReference type="EMBL" id="KAA3481600.1"/>
    </source>
</evidence>
<dbReference type="Pfam" id="PF13966">
    <property type="entry name" value="zf-RVT"/>
    <property type="match status" value="1"/>
</dbReference>
<accession>A0A5B6WIV8</accession>
<feature type="region of interest" description="Disordered" evidence="1">
    <location>
        <begin position="370"/>
        <end position="393"/>
    </location>
</feature>
<dbReference type="AlphaFoldDB" id="A0A5B6WIV8"/>
<feature type="compositionally biased region" description="Basic and acidic residues" evidence="1">
    <location>
        <begin position="383"/>
        <end position="393"/>
    </location>
</feature>
<feature type="domain" description="Reverse transcriptase zinc-binding" evidence="3">
    <location>
        <begin position="58"/>
        <end position="152"/>
    </location>
</feature>
<dbReference type="InterPro" id="IPR026960">
    <property type="entry name" value="RVT-Znf"/>
</dbReference>
<dbReference type="InterPro" id="IPR044730">
    <property type="entry name" value="RNase_H-like_dom_plant"/>
</dbReference>
<gene>
    <name evidence="4" type="ORF">EPI10_021957</name>
</gene>
<comment type="caution">
    <text evidence="4">The sequence shown here is derived from an EMBL/GenBank/DDBJ whole genome shotgun (WGS) entry which is preliminary data.</text>
</comment>
<evidence type="ECO:0000259" key="2">
    <source>
        <dbReference type="Pfam" id="PF13456"/>
    </source>
</evidence>
<dbReference type="InterPro" id="IPR036397">
    <property type="entry name" value="RNaseH_sf"/>
</dbReference>
<dbReference type="GO" id="GO:0003676">
    <property type="term" value="F:nucleic acid binding"/>
    <property type="evidence" value="ECO:0007669"/>
    <property type="project" value="InterPro"/>
</dbReference>
<dbReference type="Proteomes" id="UP000325315">
    <property type="component" value="Unassembled WGS sequence"/>
</dbReference>
<evidence type="ECO:0000256" key="1">
    <source>
        <dbReference type="SAM" id="MobiDB-lite"/>
    </source>
</evidence>